<dbReference type="GO" id="GO:0008168">
    <property type="term" value="F:methyltransferase activity"/>
    <property type="evidence" value="ECO:0007669"/>
    <property type="project" value="UniProtKB-KW"/>
</dbReference>
<protein>
    <submittedName>
        <fullName evidence="2">SAM dependent carboxyl methyltransferase</fullName>
    </submittedName>
</protein>
<dbReference type="AlphaFoldDB" id="A0AAN8YXW2"/>
<dbReference type="SUPFAM" id="SSF53335">
    <property type="entry name" value="S-adenosyl-L-methionine-dependent methyltransferases"/>
    <property type="match status" value="1"/>
</dbReference>
<evidence type="ECO:0000313" key="2">
    <source>
        <dbReference type="EMBL" id="KAK6913593.1"/>
    </source>
</evidence>
<keyword evidence="3" id="KW-1185">Reference proteome</keyword>
<organism evidence="2 3">
    <name type="scientific">Dillenia turbinata</name>
    <dbReference type="NCBI Taxonomy" id="194707"/>
    <lineage>
        <taxon>Eukaryota</taxon>
        <taxon>Viridiplantae</taxon>
        <taxon>Streptophyta</taxon>
        <taxon>Embryophyta</taxon>
        <taxon>Tracheophyta</taxon>
        <taxon>Spermatophyta</taxon>
        <taxon>Magnoliopsida</taxon>
        <taxon>eudicotyledons</taxon>
        <taxon>Gunneridae</taxon>
        <taxon>Pentapetalae</taxon>
        <taxon>Dilleniales</taxon>
        <taxon>Dilleniaceae</taxon>
        <taxon>Dillenia</taxon>
    </lineage>
</organism>
<comment type="caution">
    <text evidence="2">The sequence shown here is derived from an EMBL/GenBank/DDBJ whole genome shotgun (WGS) entry which is preliminary data.</text>
</comment>
<dbReference type="Proteomes" id="UP001370490">
    <property type="component" value="Unassembled WGS sequence"/>
</dbReference>
<evidence type="ECO:0000313" key="3">
    <source>
        <dbReference type="Proteomes" id="UP001370490"/>
    </source>
</evidence>
<dbReference type="InterPro" id="IPR005299">
    <property type="entry name" value="MeTrfase_7"/>
</dbReference>
<reference evidence="2 3" key="1">
    <citation type="submission" date="2023-12" db="EMBL/GenBank/DDBJ databases">
        <title>A high-quality genome assembly for Dillenia turbinata (Dilleniales).</title>
        <authorList>
            <person name="Chanderbali A."/>
        </authorList>
    </citation>
    <scope>NUCLEOTIDE SEQUENCE [LARGE SCALE GENOMIC DNA]</scope>
    <source>
        <strain evidence="2">LSX21</strain>
        <tissue evidence="2">Leaf</tissue>
    </source>
</reference>
<evidence type="ECO:0000256" key="1">
    <source>
        <dbReference type="SAM" id="MobiDB-lite"/>
    </source>
</evidence>
<gene>
    <name evidence="2" type="ORF">RJ641_023194</name>
</gene>
<dbReference type="InterPro" id="IPR029063">
    <property type="entry name" value="SAM-dependent_MTases_sf"/>
</dbReference>
<proteinExistence type="predicted"/>
<keyword evidence="2" id="KW-0489">Methyltransferase</keyword>
<dbReference type="GO" id="GO:0032259">
    <property type="term" value="P:methylation"/>
    <property type="evidence" value="ECO:0007669"/>
    <property type="project" value="UniProtKB-KW"/>
</dbReference>
<feature type="region of interest" description="Disordered" evidence="1">
    <location>
        <begin position="1"/>
        <end position="32"/>
    </location>
</feature>
<name>A0AAN8YXW2_9MAGN</name>
<keyword evidence="2" id="KW-0808">Transferase</keyword>
<sequence length="327" mass="36985">MAKEESNAFVEAHPMNGGDGPNSYAQNSQPQKRVMEAAKEMISEAISTHLNIDPNSGFNPSQPSCCRIADLGCSTGPNTFFAVQNIIEAAESKFKSMKQKSPQFLVFFNDHVENDFNTLFRSLPSTRKYFATGVPGSFYAPLFPKSSLHVIHLSYALHWLSRDPKDKSQSLGWNKESIYCTGKSKEVVHAYFGLFKRDMDLFLDARADEIVNGGLEVISVEKVVSFNLPLYFPTMSEVKEVVKQNKRFRIVSIGTLKNPSFVSTDQMIAAQLRATMEGVIKNHFGDKINIDELFSLFLKKLPESRHLINEEKYRKNIDMCIFLKTQE</sequence>
<dbReference type="Pfam" id="PF03492">
    <property type="entry name" value="Methyltransf_7"/>
    <property type="match status" value="1"/>
</dbReference>
<dbReference type="EMBL" id="JBAMMX010000027">
    <property type="protein sequence ID" value="KAK6913593.1"/>
    <property type="molecule type" value="Genomic_DNA"/>
</dbReference>
<dbReference type="PANTHER" id="PTHR31009">
    <property type="entry name" value="S-ADENOSYL-L-METHIONINE:CARBOXYL METHYLTRANSFERASE FAMILY PROTEIN"/>
    <property type="match status" value="1"/>
</dbReference>
<dbReference type="Gene3D" id="3.40.50.150">
    <property type="entry name" value="Vaccinia Virus protein VP39"/>
    <property type="match status" value="1"/>
</dbReference>
<accession>A0AAN8YXW2</accession>